<evidence type="ECO:0000256" key="4">
    <source>
        <dbReference type="ARBA" id="ARBA00022825"/>
    </source>
</evidence>
<evidence type="ECO:0000313" key="6">
    <source>
        <dbReference type="Proteomes" id="UP000488936"/>
    </source>
</evidence>
<dbReference type="GO" id="GO:0008236">
    <property type="term" value="F:serine-type peptidase activity"/>
    <property type="evidence" value="ECO:0007669"/>
    <property type="project" value="UniProtKB-KW"/>
</dbReference>
<evidence type="ECO:0000256" key="2">
    <source>
        <dbReference type="ARBA" id="ARBA00022670"/>
    </source>
</evidence>
<gene>
    <name evidence="5" type="ORF">GJV77_08360</name>
</gene>
<dbReference type="PANTHER" id="PTHR20842">
    <property type="entry name" value="PROTEASE S51 ALPHA-ASPARTYL DIPEPTIDASE"/>
    <property type="match status" value="1"/>
</dbReference>
<proteinExistence type="inferred from homology"/>
<evidence type="ECO:0000256" key="1">
    <source>
        <dbReference type="ARBA" id="ARBA00006534"/>
    </source>
</evidence>
<dbReference type="OrthoDB" id="3373764at2"/>
<dbReference type="PANTHER" id="PTHR20842:SF0">
    <property type="entry name" value="ALPHA-ASPARTYL DIPEPTIDASE"/>
    <property type="match status" value="1"/>
</dbReference>
<comment type="caution">
    <text evidence="5">The sequence shown here is derived from an EMBL/GenBank/DDBJ whole genome shotgun (WGS) entry which is preliminary data.</text>
</comment>
<dbReference type="GO" id="GO:0006508">
    <property type="term" value="P:proteolysis"/>
    <property type="evidence" value="ECO:0007669"/>
    <property type="project" value="UniProtKB-KW"/>
</dbReference>
<dbReference type="Gene3D" id="3.40.50.880">
    <property type="match status" value="1"/>
</dbReference>
<sequence>MFLAASFSDVMSLFIEFVGEQVKGKSVTFIPTASIIEQYTGHVSNDQLAFEALGIKVDVLELTNATLEEILEKLTSNDYIFVSGGNTFFLLQELKRSGADQIIIDQVAQGKVYIGTSAGSMVMSPDIKYIEAMDERAKALLLEGTTALGLIDKYPIAHFKNAPFAEVVDQIIEDFMDQLPLVPLSNHQVLLIRGEQIDIKQI</sequence>
<comment type="similarity">
    <text evidence="1">Belongs to the peptidase S51 family.</text>
</comment>
<dbReference type="Proteomes" id="UP000488936">
    <property type="component" value="Unassembled WGS sequence"/>
</dbReference>
<dbReference type="SUPFAM" id="SSF52317">
    <property type="entry name" value="Class I glutamine amidotransferase-like"/>
    <property type="match status" value="1"/>
</dbReference>
<keyword evidence="6" id="KW-1185">Reference proteome</keyword>
<dbReference type="InterPro" id="IPR029062">
    <property type="entry name" value="Class_I_gatase-like"/>
</dbReference>
<reference evidence="5 6" key="1">
    <citation type="journal article" date="2006" name="Int. J. Syst. Evol. Microbiol.">
        <title>Myroides pelagicus sp. nov., isolated from seawater in Thailand.</title>
        <authorList>
            <person name="Yoon J."/>
            <person name="Maneerat S."/>
            <person name="Kawai F."/>
            <person name="Yokota A."/>
        </authorList>
    </citation>
    <scope>NUCLEOTIDE SEQUENCE [LARGE SCALE GENOMIC DNA]</scope>
    <source>
        <strain evidence="5 6">SM1T</strain>
    </source>
</reference>
<keyword evidence="3" id="KW-0378">Hydrolase</keyword>
<protein>
    <submittedName>
        <fullName evidence="5">Peptidase</fullName>
    </submittedName>
</protein>
<dbReference type="InterPro" id="IPR005320">
    <property type="entry name" value="Peptidase_S51"/>
</dbReference>
<name>A0A7K1GM24_9FLAO</name>
<evidence type="ECO:0000256" key="3">
    <source>
        <dbReference type="ARBA" id="ARBA00022801"/>
    </source>
</evidence>
<keyword evidence="4" id="KW-0720">Serine protease</keyword>
<accession>A0A7K1GM24</accession>
<organism evidence="5 6">
    <name type="scientific">Myroides pelagicus</name>
    <dbReference type="NCBI Taxonomy" id="270914"/>
    <lineage>
        <taxon>Bacteria</taxon>
        <taxon>Pseudomonadati</taxon>
        <taxon>Bacteroidota</taxon>
        <taxon>Flavobacteriia</taxon>
        <taxon>Flavobacteriales</taxon>
        <taxon>Flavobacteriaceae</taxon>
        <taxon>Myroides</taxon>
    </lineage>
</organism>
<dbReference type="EMBL" id="WMJY01000016">
    <property type="protein sequence ID" value="MTH29927.1"/>
    <property type="molecule type" value="Genomic_DNA"/>
</dbReference>
<keyword evidence="2" id="KW-0645">Protease</keyword>
<dbReference type="AlphaFoldDB" id="A0A7K1GM24"/>
<evidence type="ECO:0000313" key="5">
    <source>
        <dbReference type="EMBL" id="MTH29927.1"/>
    </source>
</evidence>
<dbReference type="Pfam" id="PF03575">
    <property type="entry name" value="Peptidase_S51"/>
    <property type="match status" value="1"/>
</dbReference>